<evidence type="ECO:0000313" key="1">
    <source>
        <dbReference type="EMBL" id="MDT0622090.1"/>
    </source>
</evidence>
<dbReference type="RefSeq" id="WP_311385690.1">
    <property type="nucleotide sequence ID" value="NZ_JAVRHU010000003.1"/>
</dbReference>
<dbReference type="Proteomes" id="UP001250662">
    <property type="component" value="Unassembled WGS sequence"/>
</dbReference>
<comment type="caution">
    <text evidence="1">The sequence shown here is derived from an EMBL/GenBank/DDBJ whole genome shotgun (WGS) entry which is preliminary data.</text>
</comment>
<dbReference type="CDD" id="cd21650">
    <property type="entry name" value="CrtA-like"/>
    <property type="match status" value="1"/>
</dbReference>
<reference evidence="1 2" key="1">
    <citation type="submission" date="2023-09" db="EMBL/GenBank/DDBJ databases">
        <authorList>
            <person name="Rey-Velasco X."/>
        </authorList>
    </citation>
    <scope>NUCLEOTIDE SEQUENCE [LARGE SCALE GENOMIC DNA]</scope>
    <source>
        <strain evidence="1 2">P007</strain>
    </source>
</reference>
<dbReference type="InterPro" id="IPR049574">
    <property type="entry name" value="CrtA-like"/>
</dbReference>
<gene>
    <name evidence="1" type="ORF">RM520_10675</name>
</gene>
<protein>
    <submittedName>
        <fullName evidence="1">DUF3291 domain-containing protein</fullName>
    </submittedName>
</protein>
<dbReference type="EMBL" id="JAVRHU010000003">
    <property type="protein sequence ID" value="MDT0622090.1"/>
    <property type="molecule type" value="Genomic_DNA"/>
</dbReference>
<sequence length="233" mass="27292">MSQVTTLTFFRFSSFKEKLWAFTMMQFAHKHLSNIKGQQFYKLLGTGQEGFSPKPDFSTYAIIQVWENETFAMDYHLSNPLVKRYKEKSIEHFQVYLKNIIARGEWAGLNPFKKSSDLSDIQAYAVITRATIKTRLLVKFWKFVPKSRKGLMKNEGLLLTKGIGELPFKNMATFSLWRSLDDLNKFAYQTKGHLKAIGKTRELKWYSEELFARFQPYKSYGTWFGENPLNSIK</sequence>
<name>A0ABU3BIZ6_9FLAO</name>
<evidence type="ECO:0000313" key="2">
    <source>
        <dbReference type="Proteomes" id="UP001250662"/>
    </source>
</evidence>
<accession>A0ABU3BIZ6</accession>
<proteinExistence type="predicted"/>
<keyword evidence="2" id="KW-1185">Reference proteome</keyword>
<organism evidence="1 2">
    <name type="scientific">Croceitalea vernalis</name>
    <dbReference type="NCBI Taxonomy" id="3075599"/>
    <lineage>
        <taxon>Bacteria</taxon>
        <taxon>Pseudomonadati</taxon>
        <taxon>Bacteroidota</taxon>
        <taxon>Flavobacteriia</taxon>
        <taxon>Flavobacteriales</taxon>
        <taxon>Flavobacteriaceae</taxon>
        <taxon>Croceitalea</taxon>
    </lineage>
</organism>